<dbReference type="InterPro" id="IPR009571">
    <property type="entry name" value="SUR7/Rim9-like_fungi"/>
</dbReference>
<keyword evidence="4" id="KW-1185">Reference proteome</keyword>
<organism evidence="3 4">
    <name type="scientific">Lachancea dasiensis</name>
    <dbReference type="NCBI Taxonomy" id="1072105"/>
    <lineage>
        <taxon>Eukaryota</taxon>
        <taxon>Fungi</taxon>
        <taxon>Dikarya</taxon>
        <taxon>Ascomycota</taxon>
        <taxon>Saccharomycotina</taxon>
        <taxon>Saccharomycetes</taxon>
        <taxon>Saccharomycetales</taxon>
        <taxon>Saccharomycetaceae</taxon>
        <taxon>Lachancea</taxon>
    </lineage>
</organism>
<dbReference type="Pfam" id="PF06687">
    <property type="entry name" value="SUR7"/>
    <property type="match status" value="1"/>
</dbReference>
<dbReference type="GO" id="GO:0005886">
    <property type="term" value="C:plasma membrane"/>
    <property type="evidence" value="ECO:0007669"/>
    <property type="project" value="EnsemblFungi"/>
</dbReference>
<feature type="transmembrane region" description="Helical" evidence="1">
    <location>
        <begin position="224"/>
        <end position="246"/>
    </location>
</feature>
<dbReference type="OrthoDB" id="4480814at2759"/>
<keyword evidence="1" id="KW-0472">Membrane</keyword>
<feature type="chain" id="PRO_5009236373" evidence="2">
    <location>
        <begin position="22"/>
        <end position="263"/>
    </location>
</feature>
<keyword evidence="2" id="KW-0732">Signal</keyword>
<sequence length="263" mass="28891">MANCVSLFLAAFLSASAVILACVACAGSTKNYDPINKIFEAQLDLSNLSVPEVLSSVSSSVTSLDDLGLPSYINMGLWSYCLADSSGEISNCTSPSGIQQFNLQDLIYDNIQNNQVAQLLDSVAQVALPDKLQDNIKYYNNLVKCTFITLLIGIVVSGLNFGTNILRWILHFTFVTWVCRFLSLVGFLSLTVAAGTSTGTYVYIKKALDDNYDSYGIRMNLGRNFYALLWASVAAALLNLLCLSFVRRRRNVYVTPVEEKPLI</sequence>
<proteinExistence type="predicted"/>
<reference evidence="3 4" key="1">
    <citation type="submission" date="2016-03" db="EMBL/GenBank/DDBJ databases">
        <authorList>
            <person name="Devillers H."/>
        </authorList>
    </citation>
    <scope>NUCLEOTIDE SEQUENCE [LARGE SCALE GENOMIC DNA]</scope>
    <source>
        <strain evidence="3">CBS 10888</strain>
    </source>
</reference>
<keyword evidence="1" id="KW-1133">Transmembrane helix</keyword>
<evidence type="ECO:0000256" key="2">
    <source>
        <dbReference type="SAM" id="SignalP"/>
    </source>
</evidence>
<name>A0A1G4K3X4_9SACH</name>
<dbReference type="InterPro" id="IPR052413">
    <property type="entry name" value="SUR7_domain"/>
</dbReference>
<dbReference type="PANTHER" id="PTHR28019">
    <property type="entry name" value="CELL MEMBRANE PROTEIN YLR413W-RELATED"/>
    <property type="match status" value="1"/>
</dbReference>
<dbReference type="EMBL" id="LT598461">
    <property type="protein sequence ID" value="SCU98415.1"/>
    <property type="molecule type" value="Genomic_DNA"/>
</dbReference>
<dbReference type="GO" id="GO:0051285">
    <property type="term" value="C:cell cortex of cell tip"/>
    <property type="evidence" value="ECO:0007669"/>
    <property type="project" value="TreeGrafter"/>
</dbReference>
<accession>A0A1G4K3X4</accession>
<dbReference type="AlphaFoldDB" id="A0A1G4K3X4"/>
<evidence type="ECO:0000313" key="3">
    <source>
        <dbReference type="EMBL" id="SCU98415.1"/>
    </source>
</evidence>
<dbReference type="GO" id="GO:0031505">
    <property type="term" value="P:fungal-type cell wall organization"/>
    <property type="evidence" value="ECO:0007669"/>
    <property type="project" value="EnsemblFungi"/>
</dbReference>
<evidence type="ECO:0000256" key="1">
    <source>
        <dbReference type="SAM" id="Phobius"/>
    </source>
</evidence>
<feature type="signal peptide" evidence="2">
    <location>
        <begin position="1"/>
        <end position="21"/>
    </location>
</feature>
<protein>
    <submittedName>
        <fullName evidence="3">LADA_0H12882g1_1</fullName>
    </submittedName>
</protein>
<evidence type="ECO:0000313" key="4">
    <source>
        <dbReference type="Proteomes" id="UP000190274"/>
    </source>
</evidence>
<dbReference type="Proteomes" id="UP000190274">
    <property type="component" value="Chromosome H"/>
</dbReference>
<dbReference type="PANTHER" id="PTHR28019:SF2">
    <property type="entry name" value="CELL MEMBRANE PROTEIN YLR413W-RELATED"/>
    <property type="match status" value="1"/>
</dbReference>
<gene>
    <name evidence="3" type="ORF">LADA_0H12882G</name>
</gene>
<keyword evidence="1" id="KW-0812">Transmembrane</keyword>
<feature type="transmembrane region" description="Helical" evidence="1">
    <location>
        <begin position="181"/>
        <end position="204"/>
    </location>
</feature>
<feature type="transmembrane region" description="Helical" evidence="1">
    <location>
        <begin position="147"/>
        <end position="169"/>
    </location>
</feature>